<protein>
    <submittedName>
        <fullName evidence="1 2">Uncharacterized protein</fullName>
    </submittedName>
</protein>
<dbReference type="PaxDb" id="3880-AES84684"/>
<organism evidence="2">
    <name type="scientific">Medicago truncatula</name>
    <name type="common">Barrel medic</name>
    <name type="synonym">Medicago tribuloides</name>
    <dbReference type="NCBI Taxonomy" id="3880"/>
    <lineage>
        <taxon>Eukaryota</taxon>
        <taxon>Viridiplantae</taxon>
        <taxon>Streptophyta</taxon>
        <taxon>Embryophyta</taxon>
        <taxon>Tracheophyta</taxon>
        <taxon>Spermatophyta</taxon>
        <taxon>Magnoliopsida</taxon>
        <taxon>eudicotyledons</taxon>
        <taxon>Gunneridae</taxon>
        <taxon>Pentapetalae</taxon>
        <taxon>rosids</taxon>
        <taxon>fabids</taxon>
        <taxon>Fabales</taxon>
        <taxon>Fabaceae</taxon>
        <taxon>Papilionoideae</taxon>
        <taxon>50 kb inversion clade</taxon>
        <taxon>NPAAA clade</taxon>
        <taxon>Hologalegina</taxon>
        <taxon>IRL clade</taxon>
        <taxon>Trifolieae</taxon>
        <taxon>Medicago</taxon>
    </lineage>
</organism>
<evidence type="ECO:0000313" key="3">
    <source>
        <dbReference type="Proteomes" id="UP000002051"/>
    </source>
</evidence>
<evidence type="ECO:0000313" key="2">
    <source>
        <dbReference type="EnsemblPlants" id="KEH41001"/>
    </source>
</evidence>
<reference evidence="2" key="3">
    <citation type="submission" date="2015-04" db="UniProtKB">
        <authorList>
            <consortium name="EnsemblPlants"/>
        </authorList>
    </citation>
    <scope>IDENTIFICATION</scope>
    <source>
        <strain evidence="2">cv. Jemalong A17</strain>
    </source>
</reference>
<sequence length="83" mass="9688">MSKLLGRTRQYTREDAVQCREFGGVEIHKLRETDRYSRSRMLEILEKMYLSGCNACSSKVCKRLSKVLIFFLPINPDTVNNKD</sequence>
<accession>G7ZZP6</accession>
<dbReference type="EnsemblPlants" id="KEH41001">
    <property type="protein sequence ID" value="KEH41001"/>
    <property type="gene ID" value="MTR_1g040605"/>
</dbReference>
<dbReference type="HOGENOM" id="CLU_2546013_0_0_1"/>
<evidence type="ECO:0000313" key="1">
    <source>
        <dbReference type="EMBL" id="KEH41001.1"/>
    </source>
</evidence>
<dbReference type="EMBL" id="CM001217">
    <property type="protein sequence ID" value="KEH41001.1"/>
    <property type="molecule type" value="Genomic_DNA"/>
</dbReference>
<gene>
    <name evidence="1" type="ordered locus">MTR_1g040605</name>
</gene>
<keyword evidence="3" id="KW-1185">Reference proteome</keyword>
<reference evidence="1 3" key="1">
    <citation type="journal article" date="2011" name="Nature">
        <title>The Medicago genome provides insight into the evolution of rhizobial symbioses.</title>
        <authorList>
            <person name="Young N.D."/>
            <person name="Debelle F."/>
            <person name="Oldroyd G.E."/>
            <person name="Geurts R."/>
            <person name="Cannon S.B."/>
            <person name="Udvardi M.K."/>
            <person name="Benedito V.A."/>
            <person name="Mayer K.F."/>
            <person name="Gouzy J."/>
            <person name="Schoof H."/>
            <person name="Van de Peer Y."/>
            <person name="Proost S."/>
            <person name="Cook D.R."/>
            <person name="Meyers B.C."/>
            <person name="Spannagl M."/>
            <person name="Cheung F."/>
            <person name="De Mita S."/>
            <person name="Krishnakumar V."/>
            <person name="Gundlach H."/>
            <person name="Zhou S."/>
            <person name="Mudge J."/>
            <person name="Bharti A.K."/>
            <person name="Murray J.D."/>
            <person name="Naoumkina M.A."/>
            <person name="Rosen B."/>
            <person name="Silverstein K.A."/>
            <person name="Tang H."/>
            <person name="Rombauts S."/>
            <person name="Zhao P.X."/>
            <person name="Zhou P."/>
            <person name="Barbe V."/>
            <person name="Bardou P."/>
            <person name="Bechner M."/>
            <person name="Bellec A."/>
            <person name="Berger A."/>
            <person name="Berges H."/>
            <person name="Bidwell S."/>
            <person name="Bisseling T."/>
            <person name="Choisne N."/>
            <person name="Couloux A."/>
            <person name="Denny R."/>
            <person name="Deshpande S."/>
            <person name="Dai X."/>
            <person name="Doyle J.J."/>
            <person name="Dudez A.M."/>
            <person name="Farmer A.D."/>
            <person name="Fouteau S."/>
            <person name="Franken C."/>
            <person name="Gibelin C."/>
            <person name="Gish J."/>
            <person name="Goldstein S."/>
            <person name="Gonzalez A.J."/>
            <person name="Green P.J."/>
            <person name="Hallab A."/>
            <person name="Hartog M."/>
            <person name="Hua A."/>
            <person name="Humphray S.J."/>
            <person name="Jeong D.H."/>
            <person name="Jing Y."/>
            <person name="Jocker A."/>
            <person name="Kenton S.M."/>
            <person name="Kim D.J."/>
            <person name="Klee K."/>
            <person name="Lai H."/>
            <person name="Lang C."/>
            <person name="Lin S."/>
            <person name="Macmil S.L."/>
            <person name="Magdelenat G."/>
            <person name="Matthews L."/>
            <person name="McCorrison J."/>
            <person name="Monaghan E.L."/>
            <person name="Mun J.H."/>
            <person name="Najar F.Z."/>
            <person name="Nicholson C."/>
            <person name="Noirot C."/>
            <person name="O'Bleness M."/>
            <person name="Paule C.R."/>
            <person name="Poulain J."/>
            <person name="Prion F."/>
            <person name="Qin B."/>
            <person name="Qu C."/>
            <person name="Retzel E.F."/>
            <person name="Riddle C."/>
            <person name="Sallet E."/>
            <person name="Samain S."/>
            <person name="Samson N."/>
            <person name="Sanders I."/>
            <person name="Saurat O."/>
            <person name="Scarpelli C."/>
            <person name="Schiex T."/>
            <person name="Segurens B."/>
            <person name="Severin A.J."/>
            <person name="Sherrier D.J."/>
            <person name="Shi R."/>
            <person name="Sims S."/>
            <person name="Singer S.R."/>
            <person name="Sinharoy S."/>
            <person name="Sterck L."/>
            <person name="Viollet A."/>
            <person name="Wang B.B."/>
            <person name="Wang K."/>
            <person name="Wang M."/>
            <person name="Wang X."/>
            <person name="Warfsmann J."/>
            <person name="Weissenbach J."/>
            <person name="White D.D."/>
            <person name="White J.D."/>
            <person name="Wiley G.B."/>
            <person name="Wincker P."/>
            <person name="Xing Y."/>
            <person name="Yang L."/>
            <person name="Yao Z."/>
            <person name="Ying F."/>
            <person name="Zhai J."/>
            <person name="Zhou L."/>
            <person name="Zuber A."/>
            <person name="Denarie J."/>
            <person name="Dixon R.A."/>
            <person name="May G.D."/>
            <person name="Schwartz D.C."/>
            <person name="Rogers J."/>
            <person name="Quetier F."/>
            <person name="Town C.D."/>
            <person name="Roe B.A."/>
        </authorList>
    </citation>
    <scope>NUCLEOTIDE SEQUENCE [LARGE SCALE GENOMIC DNA]</scope>
    <source>
        <strain evidence="1">A17</strain>
        <strain evidence="2 3">cv. Jemalong A17</strain>
    </source>
</reference>
<dbReference type="AlphaFoldDB" id="G7ZZP6"/>
<dbReference type="Proteomes" id="UP000002051">
    <property type="component" value="Unassembled WGS sequence"/>
</dbReference>
<reference evidence="1 3" key="2">
    <citation type="journal article" date="2014" name="BMC Genomics">
        <title>An improved genome release (version Mt4.0) for the model legume Medicago truncatula.</title>
        <authorList>
            <person name="Tang H."/>
            <person name="Krishnakumar V."/>
            <person name="Bidwell S."/>
            <person name="Rosen B."/>
            <person name="Chan A."/>
            <person name="Zhou S."/>
            <person name="Gentzbittel L."/>
            <person name="Childs K.L."/>
            <person name="Yandell M."/>
            <person name="Gundlach H."/>
            <person name="Mayer K.F."/>
            <person name="Schwartz D.C."/>
            <person name="Town C.D."/>
        </authorList>
    </citation>
    <scope>GENOME REANNOTATION</scope>
    <source>
        <strain evidence="1">A17</strain>
        <strain evidence="2 3">cv. Jemalong A17</strain>
    </source>
</reference>
<proteinExistence type="predicted"/>
<name>G7ZZP6_MEDTR</name>